<reference evidence="1 2" key="1">
    <citation type="submission" date="2023-08" db="EMBL/GenBank/DDBJ databases">
        <title>Black Yeasts Isolated from many extreme environments.</title>
        <authorList>
            <person name="Coleine C."/>
            <person name="Stajich J.E."/>
            <person name="Selbmann L."/>
        </authorList>
    </citation>
    <scope>NUCLEOTIDE SEQUENCE [LARGE SCALE GENOMIC DNA]</scope>
    <source>
        <strain evidence="1 2">CCFEE 536</strain>
    </source>
</reference>
<accession>A0ABR0M6S3</accession>
<organism evidence="1 2">
    <name type="scientific">Cryomyces antarcticus</name>
    <dbReference type="NCBI Taxonomy" id="329879"/>
    <lineage>
        <taxon>Eukaryota</taxon>
        <taxon>Fungi</taxon>
        <taxon>Dikarya</taxon>
        <taxon>Ascomycota</taxon>
        <taxon>Pezizomycotina</taxon>
        <taxon>Dothideomycetes</taxon>
        <taxon>Dothideomycetes incertae sedis</taxon>
        <taxon>Cryomyces</taxon>
    </lineage>
</organism>
<gene>
    <name evidence="1" type="ORF">LTR16_003837</name>
</gene>
<protein>
    <submittedName>
        <fullName evidence="1">Uncharacterized protein</fullName>
    </submittedName>
</protein>
<proteinExistence type="predicted"/>
<evidence type="ECO:0000313" key="2">
    <source>
        <dbReference type="Proteomes" id="UP001357485"/>
    </source>
</evidence>
<comment type="caution">
    <text evidence="1">The sequence shown here is derived from an EMBL/GenBank/DDBJ whole genome shotgun (WGS) entry which is preliminary data.</text>
</comment>
<dbReference type="EMBL" id="JAVRRA010000445">
    <property type="protein sequence ID" value="KAK5287340.1"/>
    <property type="molecule type" value="Genomic_DNA"/>
</dbReference>
<keyword evidence="2" id="KW-1185">Reference proteome</keyword>
<name>A0ABR0M6S3_9PEZI</name>
<evidence type="ECO:0000313" key="1">
    <source>
        <dbReference type="EMBL" id="KAK5287340.1"/>
    </source>
</evidence>
<dbReference type="Proteomes" id="UP001357485">
    <property type="component" value="Unassembled WGS sequence"/>
</dbReference>
<feature type="non-terminal residue" evidence="1">
    <location>
        <position position="142"/>
    </location>
</feature>
<sequence length="142" mass="16151">MDRESVQRILDMACAVINQNTHLKHQNEGLKKLLVLAQESIDELARQRDEFYLLLCNSQLVLKNVGLGDSMVTLQPNRQRHQDGEMWLRRCWLSTDDGRESPRATGRPSTEGSHQTLLIAPNHILEQVAIASSVRANVRMPK</sequence>